<gene>
    <name evidence="2" type="ORF">HF854_06540</name>
</gene>
<protein>
    <recommendedName>
        <fullName evidence="4">PD-(D/E)XK endonuclease-like domain-containing protein</fullName>
    </recommendedName>
</protein>
<evidence type="ECO:0000313" key="3">
    <source>
        <dbReference type="Proteomes" id="UP000522333"/>
    </source>
</evidence>
<dbReference type="RefSeq" id="WP_168935571.1">
    <property type="nucleotide sequence ID" value="NZ_JABAFY010000019.1"/>
</dbReference>
<dbReference type="Gene3D" id="3.90.320.10">
    <property type="match status" value="1"/>
</dbReference>
<feature type="coiled-coil region" evidence="1">
    <location>
        <begin position="284"/>
        <end position="311"/>
    </location>
</feature>
<reference evidence="2 3" key="1">
    <citation type="submission" date="2020-04" db="EMBL/GenBank/DDBJ databases">
        <authorList>
            <person name="Hitch T.C.A."/>
            <person name="Wylensek D."/>
            <person name="Clavel T."/>
        </authorList>
    </citation>
    <scope>NUCLEOTIDE SEQUENCE [LARGE SCALE GENOMIC DNA]</scope>
    <source>
        <strain evidence="2 3">PG-251-APC-1</strain>
    </source>
</reference>
<accession>A0A848C7E2</accession>
<keyword evidence="1" id="KW-0175">Coiled coil</keyword>
<evidence type="ECO:0000313" key="2">
    <source>
        <dbReference type="EMBL" id="NME52191.1"/>
    </source>
</evidence>
<proteinExistence type="predicted"/>
<evidence type="ECO:0000256" key="1">
    <source>
        <dbReference type="SAM" id="Coils"/>
    </source>
</evidence>
<evidence type="ECO:0008006" key="4">
    <source>
        <dbReference type="Google" id="ProtNLM"/>
    </source>
</evidence>
<name>A0A848C7E2_9BACT</name>
<dbReference type="AlphaFoldDB" id="A0A848C7E2"/>
<comment type="caution">
    <text evidence="2">The sequence shown here is derived from an EMBL/GenBank/DDBJ whole genome shotgun (WGS) entry which is preliminary data.</text>
</comment>
<organism evidence="2 3">
    <name type="scientific">Desulfovibrio piger</name>
    <dbReference type="NCBI Taxonomy" id="901"/>
    <lineage>
        <taxon>Bacteria</taxon>
        <taxon>Pseudomonadati</taxon>
        <taxon>Thermodesulfobacteriota</taxon>
        <taxon>Desulfovibrionia</taxon>
        <taxon>Desulfovibrionales</taxon>
        <taxon>Desulfovibrionaceae</taxon>
        <taxon>Desulfovibrio</taxon>
    </lineage>
</organism>
<sequence>MKETNLQRPLALMSLLHNGLRLHAAKTTQAQLGDRKRYVGLSDIAAFSVCPRKAVLQKQQPGTANFAKTLTLQRGHWYEDGIASALEATGLSPLRQLEIAVTYKGVPIKAHLDLVLVSSSPTPTIRILEVKSMTALPEHVYANHELQAYGQIALFHAYYNRHVFSLRDEQGTPVFTGLSFPEVVARLWGESFPDNIRKVNVEAWLLALTMTDGKGFGPYHYNKTMKTAILDMAVQMYGLLPHPVDRLPVAEGFHPLCSCCDHAVTCPKFAGPEHPELAQRLQKLVDWKTDRTALDERIKEAEADMKEWYARTDAQGDWVIAGKHRFKVVPLTGRRTLDKHGLANELSSLMRDQGIALDVPALFAKHEKQGAPGKRLMLLPFSNTITDA</sequence>
<dbReference type="EMBL" id="JABAFY010000019">
    <property type="protein sequence ID" value="NME52191.1"/>
    <property type="molecule type" value="Genomic_DNA"/>
</dbReference>
<dbReference type="Proteomes" id="UP000522333">
    <property type="component" value="Unassembled WGS sequence"/>
</dbReference>
<dbReference type="InterPro" id="IPR011604">
    <property type="entry name" value="PDDEXK-like_dom_sf"/>
</dbReference>